<evidence type="ECO:0000313" key="4">
    <source>
        <dbReference type="Proteomes" id="UP000003824"/>
    </source>
</evidence>
<feature type="transmembrane region" description="Helical" evidence="2">
    <location>
        <begin position="204"/>
        <end position="225"/>
    </location>
</feature>
<feature type="transmembrane region" description="Helical" evidence="2">
    <location>
        <begin position="141"/>
        <end position="160"/>
    </location>
</feature>
<feature type="compositionally biased region" description="Basic residues" evidence="1">
    <location>
        <begin position="63"/>
        <end position="80"/>
    </location>
</feature>
<reference evidence="4" key="1">
    <citation type="submission" date="2008-12" db="EMBL/GenBank/DDBJ databases">
        <title>Annotation of Streptomyces ghanaensis ATCC 14672.</title>
        <authorList>
            <consortium name="The Broad Institute Genome Sequencing Platform"/>
            <consortium name="Broad Institute Microbial Sequencing Center"/>
            <person name="Fischbach M."/>
            <person name="Ward D."/>
            <person name="Young S."/>
            <person name="Kodira C.D."/>
            <person name="Zeng Q."/>
            <person name="Koehrsen M."/>
            <person name="Godfrey P."/>
            <person name="Alvarado L."/>
            <person name="Berlin A.M."/>
            <person name="Borenstein D."/>
            <person name="Chen Z."/>
            <person name="Engels R."/>
            <person name="Freedman E."/>
            <person name="Gellesch M."/>
            <person name="Goldberg J."/>
            <person name="Griggs A."/>
            <person name="Gujja S."/>
            <person name="Heiman D.I."/>
            <person name="Hepburn T.A."/>
            <person name="Howarth C."/>
            <person name="Jen D."/>
            <person name="Larson L."/>
            <person name="Lewis B."/>
            <person name="Mehta T."/>
            <person name="Park D."/>
            <person name="Pearson M."/>
            <person name="Roberts A."/>
            <person name="Saif S."/>
            <person name="Shea T.D."/>
            <person name="Shenoy N."/>
            <person name="Sisk P."/>
            <person name="Stolte C."/>
            <person name="Sykes S.N."/>
            <person name="Walk T."/>
            <person name="White J."/>
            <person name="Yandava C."/>
            <person name="Straight P."/>
            <person name="Clardy J."/>
            <person name="Hung D."/>
            <person name="Kolter R."/>
            <person name="Mekalanos J."/>
            <person name="Walker S."/>
            <person name="Walsh C.T."/>
            <person name="Wieland B.L.C."/>
            <person name="Ilzarbe M."/>
            <person name="Galagan J."/>
            <person name="Nusbaum C."/>
            <person name="Birren B."/>
        </authorList>
    </citation>
    <scope>NUCLEOTIDE SEQUENCE [LARGE SCALE GENOMIC DNA]</scope>
    <source>
        <strain evidence="4">ATCC 14672 / DSM 40746 / JCM 4963 / KCTC 9882 / NRRL B-12104 / FH 1290</strain>
    </source>
</reference>
<dbReference type="Proteomes" id="UP000003824">
    <property type="component" value="Unassembled WGS sequence"/>
</dbReference>
<evidence type="ECO:0000256" key="1">
    <source>
        <dbReference type="SAM" id="MobiDB-lite"/>
    </source>
</evidence>
<evidence type="ECO:0000313" key="3">
    <source>
        <dbReference type="EMBL" id="EFE65745.2"/>
    </source>
</evidence>
<gene>
    <name evidence="3" type="ORF">SSFG_00999</name>
</gene>
<keyword evidence="2" id="KW-0812">Transmembrane</keyword>
<protein>
    <submittedName>
        <fullName evidence="3">Uncharacterized protein</fullName>
    </submittedName>
</protein>
<evidence type="ECO:0000256" key="2">
    <source>
        <dbReference type="SAM" id="Phobius"/>
    </source>
</evidence>
<name>D6A4A5_STRV1</name>
<feature type="compositionally biased region" description="Basic residues" evidence="1">
    <location>
        <begin position="37"/>
        <end position="47"/>
    </location>
</feature>
<accession>D6A4A5</accession>
<sequence>MTHEDLRQRTGRRSEHPRRGPRPRRLPRRDAAVRGDGRRHRRYRHRDPRRDRRRHDPTDRPAGVHHRRRRWRRPGRHVRLRGQPGDRRRHQHRRPRAAHAADPGAGHADRPVRAGHGRAAPGGLMRCRAARRLYKALGRRGVFLLILGVGKTCWGVSFLVDPPPDNGLELLTQFCGLRHWAWLWITAGLITGFSAFLQIGRDKLGFRAALTPPAVWAIAYAYAVLTGEYSRGGFVAIWYLTSHIGVICWAATVPEYSVPPAPRPRRGKAP</sequence>
<keyword evidence="2" id="KW-0472">Membrane</keyword>
<proteinExistence type="predicted"/>
<dbReference type="eggNOG" id="ENOG5031NES">
    <property type="taxonomic scope" value="Bacteria"/>
</dbReference>
<dbReference type="EMBL" id="DS999641">
    <property type="protein sequence ID" value="EFE65745.2"/>
    <property type="molecule type" value="Genomic_DNA"/>
</dbReference>
<organism evidence="3 4">
    <name type="scientific">Streptomyces viridosporus (strain ATCC 14672 / DSM 40746 / JCM 4963 / KCTC 9882 / NRRL B-12104 / FH 1290)</name>
    <name type="common">Streptomyces ghanaensis</name>
    <dbReference type="NCBI Taxonomy" id="566461"/>
    <lineage>
        <taxon>Bacteria</taxon>
        <taxon>Bacillati</taxon>
        <taxon>Actinomycetota</taxon>
        <taxon>Actinomycetes</taxon>
        <taxon>Kitasatosporales</taxon>
        <taxon>Streptomycetaceae</taxon>
        <taxon>Streptomyces</taxon>
    </lineage>
</organism>
<feature type="region of interest" description="Disordered" evidence="1">
    <location>
        <begin position="1"/>
        <end position="121"/>
    </location>
</feature>
<keyword evidence="2" id="KW-1133">Transmembrane helix</keyword>
<feature type="transmembrane region" description="Helical" evidence="2">
    <location>
        <begin position="237"/>
        <end position="258"/>
    </location>
</feature>
<feature type="compositionally biased region" description="Basic and acidic residues" evidence="1">
    <location>
        <begin position="48"/>
        <end position="59"/>
    </location>
</feature>
<feature type="compositionally biased region" description="Basic residues" evidence="1">
    <location>
        <begin position="87"/>
        <end position="97"/>
    </location>
</feature>
<feature type="compositionally biased region" description="Basic and acidic residues" evidence="1">
    <location>
        <begin position="1"/>
        <end position="18"/>
    </location>
</feature>
<dbReference type="AlphaFoldDB" id="D6A4A5"/>
<feature type="transmembrane region" description="Helical" evidence="2">
    <location>
        <begin position="180"/>
        <end position="197"/>
    </location>
</feature>